<dbReference type="EMBL" id="JACHFZ010000002">
    <property type="protein sequence ID" value="MBB5291740.1"/>
    <property type="molecule type" value="Genomic_DNA"/>
</dbReference>
<organism evidence="2 3">
    <name type="scientific">Brevundimonas basaltis</name>
    <dbReference type="NCBI Taxonomy" id="472166"/>
    <lineage>
        <taxon>Bacteria</taxon>
        <taxon>Pseudomonadati</taxon>
        <taxon>Pseudomonadota</taxon>
        <taxon>Alphaproteobacteria</taxon>
        <taxon>Caulobacterales</taxon>
        <taxon>Caulobacteraceae</taxon>
        <taxon>Brevundimonas</taxon>
    </lineage>
</organism>
<sequence>MIAAALAQDDPTHHLANREYGAMICERADGVLTISPVVWGDPIFDAGGTWVNPGEQPTVPVDIDACGIGSTPLAMIHTHPSTGGAGAIPSWNDAQWVAAINARRGDNHGRIYVVAIDGTSFRIEVYDQSNAGAWETGERGPEVNPNAQPCTLDAVQ</sequence>
<feature type="region of interest" description="Disordered" evidence="1">
    <location>
        <begin position="134"/>
        <end position="156"/>
    </location>
</feature>
<dbReference type="Proteomes" id="UP000566663">
    <property type="component" value="Unassembled WGS sequence"/>
</dbReference>
<accession>A0A7W8HXQ3</accession>
<evidence type="ECO:0008006" key="4">
    <source>
        <dbReference type="Google" id="ProtNLM"/>
    </source>
</evidence>
<name>A0A7W8HXQ3_9CAUL</name>
<protein>
    <recommendedName>
        <fullName evidence="4">JAB domain-containing protein</fullName>
    </recommendedName>
</protein>
<reference evidence="2 3" key="1">
    <citation type="submission" date="2020-08" db="EMBL/GenBank/DDBJ databases">
        <title>Genomic Encyclopedia of Type Strains, Phase IV (KMG-IV): sequencing the most valuable type-strain genomes for metagenomic binning, comparative biology and taxonomic classification.</title>
        <authorList>
            <person name="Goeker M."/>
        </authorList>
    </citation>
    <scope>NUCLEOTIDE SEQUENCE [LARGE SCALE GENOMIC DNA]</scope>
    <source>
        <strain evidence="2 3">DSM 25335</strain>
    </source>
</reference>
<evidence type="ECO:0000313" key="3">
    <source>
        <dbReference type="Proteomes" id="UP000566663"/>
    </source>
</evidence>
<dbReference type="RefSeq" id="WP_183253460.1">
    <property type="nucleotide sequence ID" value="NZ_BAAAFF010000005.1"/>
</dbReference>
<evidence type="ECO:0000256" key="1">
    <source>
        <dbReference type="SAM" id="MobiDB-lite"/>
    </source>
</evidence>
<evidence type="ECO:0000313" key="2">
    <source>
        <dbReference type="EMBL" id="MBB5291740.1"/>
    </source>
</evidence>
<comment type="caution">
    <text evidence="2">The sequence shown here is derived from an EMBL/GenBank/DDBJ whole genome shotgun (WGS) entry which is preliminary data.</text>
</comment>
<proteinExistence type="predicted"/>
<dbReference type="AlphaFoldDB" id="A0A7W8HXQ3"/>
<keyword evidence="3" id="KW-1185">Reference proteome</keyword>
<gene>
    <name evidence="2" type="ORF">HNQ67_001254</name>
</gene>